<keyword evidence="1" id="KW-0812">Transmembrane</keyword>
<keyword evidence="1" id="KW-1133">Transmembrane helix</keyword>
<evidence type="ECO:0000313" key="2">
    <source>
        <dbReference type="EMBL" id="MFC4136072.1"/>
    </source>
</evidence>
<organism evidence="2 3">
    <name type="scientific">Hamadaea flava</name>
    <dbReference type="NCBI Taxonomy" id="1742688"/>
    <lineage>
        <taxon>Bacteria</taxon>
        <taxon>Bacillati</taxon>
        <taxon>Actinomycetota</taxon>
        <taxon>Actinomycetes</taxon>
        <taxon>Micromonosporales</taxon>
        <taxon>Micromonosporaceae</taxon>
        <taxon>Hamadaea</taxon>
    </lineage>
</organism>
<keyword evidence="1" id="KW-0472">Membrane</keyword>
<dbReference type="Proteomes" id="UP001595816">
    <property type="component" value="Unassembled WGS sequence"/>
</dbReference>
<dbReference type="InterPro" id="IPR045382">
    <property type="entry name" value="DUF6529"/>
</dbReference>
<dbReference type="RefSeq" id="WP_253762720.1">
    <property type="nucleotide sequence ID" value="NZ_JAMZDZ010000001.1"/>
</dbReference>
<reference evidence="3" key="1">
    <citation type="journal article" date="2019" name="Int. J. Syst. Evol. Microbiol.">
        <title>The Global Catalogue of Microorganisms (GCM) 10K type strain sequencing project: providing services to taxonomists for standard genome sequencing and annotation.</title>
        <authorList>
            <consortium name="The Broad Institute Genomics Platform"/>
            <consortium name="The Broad Institute Genome Sequencing Center for Infectious Disease"/>
            <person name="Wu L."/>
            <person name="Ma J."/>
        </authorList>
    </citation>
    <scope>NUCLEOTIDE SEQUENCE [LARGE SCALE GENOMIC DNA]</scope>
    <source>
        <strain evidence="3">CGMCC 4.7289</strain>
    </source>
</reference>
<feature type="transmembrane region" description="Helical" evidence="1">
    <location>
        <begin position="150"/>
        <end position="175"/>
    </location>
</feature>
<name>A0ABV8LYA4_9ACTN</name>
<feature type="transmembrane region" description="Helical" evidence="1">
    <location>
        <begin position="122"/>
        <end position="143"/>
    </location>
</feature>
<keyword evidence="3" id="KW-1185">Reference proteome</keyword>
<evidence type="ECO:0000256" key="1">
    <source>
        <dbReference type="SAM" id="Phobius"/>
    </source>
</evidence>
<dbReference type="Pfam" id="PF20139">
    <property type="entry name" value="DUF6529"/>
    <property type="match status" value="1"/>
</dbReference>
<feature type="transmembrane region" description="Helical" evidence="1">
    <location>
        <begin position="12"/>
        <end position="31"/>
    </location>
</feature>
<sequence length="178" mass="18999">MTTTSTKNNSKLLVPLLIGALVSVALGVYGGQHKGDSIVFKVSGFEDLIKVKSWMAVAAGVFALVQAASALIMYGRIKAIRAPSWIGVLHRWSGRLAFFIAVPVAVFCLYGIGFQAYDARVFVHSLLGCLFFGVFTVKMLVLTKPGVAGWVLPVLGGTVFTVLVGTVLTSAAWYFSAH</sequence>
<evidence type="ECO:0000313" key="3">
    <source>
        <dbReference type="Proteomes" id="UP001595816"/>
    </source>
</evidence>
<proteinExistence type="predicted"/>
<feature type="transmembrane region" description="Helical" evidence="1">
    <location>
        <begin position="96"/>
        <end position="116"/>
    </location>
</feature>
<dbReference type="EMBL" id="JBHSAY010000028">
    <property type="protein sequence ID" value="MFC4136072.1"/>
    <property type="molecule type" value="Genomic_DNA"/>
</dbReference>
<feature type="transmembrane region" description="Helical" evidence="1">
    <location>
        <begin position="51"/>
        <end position="75"/>
    </location>
</feature>
<accession>A0ABV8LYA4</accession>
<comment type="caution">
    <text evidence="2">The sequence shown here is derived from an EMBL/GenBank/DDBJ whole genome shotgun (WGS) entry which is preliminary data.</text>
</comment>
<protein>
    <submittedName>
        <fullName evidence="2">DUF6529 family protein</fullName>
    </submittedName>
</protein>
<gene>
    <name evidence="2" type="ORF">ACFOZ4_36160</name>
</gene>